<dbReference type="PANTHER" id="PTHR12411">
    <property type="entry name" value="CYSTEINE PROTEASE FAMILY C1-RELATED"/>
    <property type="match status" value="1"/>
</dbReference>
<dbReference type="Gene3D" id="3.90.70.10">
    <property type="entry name" value="Cysteine proteinases"/>
    <property type="match status" value="1"/>
</dbReference>
<accession>A0AAN8XL68</accession>
<dbReference type="AlphaFoldDB" id="A0AAN8XL68"/>
<feature type="region of interest" description="Disordered" evidence="2">
    <location>
        <begin position="1"/>
        <end position="30"/>
    </location>
</feature>
<feature type="compositionally biased region" description="Basic residues" evidence="2">
    <location>
        <begin position="1"/>
        <end position="15"/>
    </location>
</feature>
<feature type="compositionally biased region" description="Basic and acidic residues" evidence="2">
    <location>
        <begin position="21"/>
        <end position="30"/>
    </location>
</feature>
<evidence type="ECO:0000313" key="5">
    <source>
        <dbReference type="Proteomes" id="UP001381693"/>
    </source>
</evidence>
<feature type="domain" description="Peptidase C1A papain C-terminal" evidence="3">
    <location>
        <begin position="28"/>
        <end position="253"/>
    </location>
</feature>
<dbReference type="InterPro" id="IPR013128">
    <property type="entry name" value="Peptidase_C1A"/>
</dbReference>
<comment type="similarity">
    <text evidence="1">Belongs to the peptidase C1 family.</text>
</comment>
<evidence type="ECO:0000256" key="2">
    <source>
        <dbReference type="SAM" id="MobiDB-lite"/>
    </source>
</evidence>
<evidence type="ECO:0000313" key="4">
    <source>
        <dbReference type="EMBL" id="KAK7080555.1"/>
    </source>
</evidence>
<dbReference type="SMART" id="SM00645">
    <property type="entry name" value="Pept_C1"/>
    <property type="match status" value="1"/>
</dbReference>
<dbReference type="EMBL" id="JAXCGZ010005868">
    <property type="protein sequence ID" value="KAK7080555.1"/>
    <property type="molecule type" value="Genomic_DNA"/>
</dbReference>
<sequence>MKQKLRGSSRHRNRSLRINSKTREHEENQTTFDARDKWSHCPSISRTYGKGVCSSCWAVVVAEVLTDRSCIKSNGRNTFNYSARNLATCCKDCGNITVGGFPHKAFAYWKTTGIVSEECQPYNVSDMDCQYGKDISKCETECVKESKRTYEDDLRRGNEFYKFCGTTDIQREIVSNGPVAAGTWADLPKPCTKRIHSCHGPRQKLDHAVRIIGWGTEKEKDYWLVASSHRNEGNICKIERGKCGIESYVYSGKD</sequence>
<dbReference type="GO" id="GO:0008234">
    <property type="term" value="F:cysteine-type peptidase activity"/>
    <property type="evidence" value="ECO:0007669"/>
    <property type="project" value="InterPro"/>
</dbReference>
<evidence type="ECO:0000259" key="3">
    <source>
        <dbReference type="SMART" id="SM00645"/>
    </source>
</evidence>
<dbReference type="InterPro" id="IPR025660">
    <property type="entry name" value="Pept_his_AS"/>
</dbReference>
<name>A0AAN8XL68_HALRR</name>
<dbReference type="PROSITE" id="PS00639">
    <property type="entry name" value="THIOL_PROTEASE_HIS"/>
    <property type="match status" value="1"/>
</dbReference>
<protein>
    <recommendedName>
        <fullName evidence="3">Peptidase C1A papain C-terminal domain-containing protein</fullName>
    </recommendedName>
</protein>
<dbReference type="InterPro" id="IPR038765">
    <property type="entry name" value="Papain-like_cys_pep_sf"/>
</dbReference>
<gene>
    <name evidence="4" type="ORF">SK128_010838</name>
</gene>
<dbReference type="PRINTS" id="PR00705">
    <property type="entry name" value="PAPAIN"/>
</dbReference>
<comment type="caution">
    <text evidence="4">The sequence shown here is derived from an EMBL/GenBank/DDBJ whole genome shotgun (WGS) entry which is preliminary data.</text>
</comment>
<keyword evidence="5" id="KW-1185">Reference proteome</keyword>
<organism evidence="4 5">
    <name type="scientific">Halocaridina rubra</name>
    <name type="common">Hawaiian red shrimp</name>
    <dbReference type="NCBI Taxonomy" id="373956"/>
    <lineage>
        <taxon>Eukaryota</taxon>
        <taxon>Metazoa</taxon>
        <taxon>Ecdysozoa</taxon>
        <taxon>Arthropoda</taxon>
        <taxon>Crustacea</taxon>
        <taxon>Multicrustacea</taxon>
        <taxon>Malacostraca</taxon>
        <taxon>Eumalacostraca</taxon>
        <taxon>Eucarida</taxon>
        <taxon>Decapoda</taxon>
        <taxon>Pleocyemata</taxon>
        <taxon>Caridea</taxon>
        <taxon>Atyoidea</taxon>
        <taxon>Atyidae</taxon>
        <taxon>Halocaridina</taxon>
    </lineage>
</organism>
<dbReference type="InterPro" id="IPR000668">
    <property type="entry name" value="Peptidase_C1A_C"/>
</dbReference>
<evidence type="ECO:0000256" key="1">
    <source>
        <dbReference type="ARBA" id="ARBA00008455"/>
    </source>
</evidence>
<proteinExistence type="inferred from homology"/>
<dbReference type="SUPFAM" id="SSF54001">
    <property type="entry name" value="Cysteine proteinases"/>
    <property type="match status" value="1"/>
</dbReference>
<dbReference type="Pfam" id="PF00112">
    <property type="entry name" value="Peptidase_C1"/>
    <property type="match status" value="1"/>
</dbReference>
<dbReference type="GO" id="GO:0006508">
    <property type="term" value="P:proteolysis"/>
    <property type="evidence" value="ECO:0007669"/>
    <property type="project" value="InterPro"/>
</dbReference>
<reference evidence="4 5" key="1">
    <citation type="submission" date="2023-11" db="EMBL/GenBank/DDBJ databases">
        <title>Halocaridina rubra genome assembly.</title>
        <authorList>
            <person name="Smith C."/>
        </authorList>
    </citation>
    <scope>NUCLEOTIDE SEQUENCE [LARGE SCALE GENOMIC DNA]</scope>
    <source>
        <strain evidence="4">EP-1</strain>
        <tissue evidence="4">Whole</tissue>
    </source>
</reference>
<dbReference type="Proteomes" id="UP001381693">
    <property type="component" value="Unassembled WGS sequence"/>
</dbReference>